<keyword evidence="4" id="KW-0747">Spliceosome</keyword>
<dbReference type="SMART" id="SM00386">
    <property type="entry name" value="HAT"/>
    <property type="match status" value="14"/>
</dbReference>
<dbReference type="InterPro" id="IPR055433">
    <property type="entry name" value="HAT_Syf1-like_N"/>
</dbReference>
<evidence type="ECO:0000256" key="3">
    <source>
        <dbReference type="ARBA" id="ARBA00022664"/>
    </source>
</evidence>
<reference evidence="13 15" key="2">
    <citation type="submission" date="2018-11" db="EMBL/GenBank/DDBJ databases">
        <authorList>
            <consortium name="Pathogen Informatics"/>
        </authorList>
    </citation>
    <scope>NUCLEOTIDE SEQUENCE [LARGE SCALE GENOMIC DNA]</scope>
</reference>
<dbReference type="PANTHER" id="PTHR11246:SF3">
    <property type="entry name" value="CROOKED NECK-LIKE PROTEIN 1"/>
    <property type="match status" value="1"/>
</dbReference>
<dbReference type="InterPro" id="IPR045075">
    <property type="entry name" value="Syf1-like"/>
</dbReference>
<dbReference type="EMBL" id="UYYG01001249">
    <property type="protein sequence ID" value="VDN60824.1"/>
    <property type="molecule type" value="Genomic_DNA"/>
</dbReference>
<keyword evidence="5" id="KW-0677">Repeat</keyword>
<reference evidence="16" key="1">
    <citation type="submission" date="2017-02" db="UniProtKB">
        <authorList>
            <consortium name="WormBaseParasite"/>
        </authorList>
    </citation>
    <scope>IDENTIFICATION</scope>
</reference>
<dbReference type="GO" id="GO:0071014">
    <property type="term" value="C:post-mRNA release spliceosomal complex"/>
    <property type="evidence" value="ECO:0007669"/>
    <property type="project" value="TreeGrafter"/>
</dbReference>
<evidence type="ECO:0000256" key="2">
    <source>
        <dbReference type="ARBA" id="ARBA00008644"/>
    </source>
</evidence>
<feature type="domain" description="Pre-mRNA-splicing factor Syf1/CRNKL1-like C-terminal HAT-repeats" evidence="11">
    <location>
        <begin position="481"/>
        <end position="571"/>
    </location>
</feature>
<dbReference type="WBParaSite" id="DME_0000989401-mRNA-1">
    <property type="protein sequence ID" value="DME_0000989401-mRNA-1"/>
    <property type="gene ID" value="DME_0000989401"/>
</dbReference>
<evidence type="ECO:0000256" key="9">
    <source>
        <dbReference type="SAM" id="Coils"/>
    </source>
</evidence>
<evidence type="ECO:0000313" key="15">
    <source>
        <dbReference type="Proteomes" id="UP000274756"/>
    </source>
</evidence>
<evidence type="ECO:0000256" key="7">
    <source>
        <dbReference type="ARBA" id="ARBA00023242"/>
    </source>
</evidence>
<dbReference type="FunFam" id="1.25.40.10:FF:000075">
    <property type="entry name" value="Crooked neck pre-mRNA-splicing factor 1"/>
    <property type="match status" value="1"/>
</dbReference>
<sequence length="757" mass="90808">MEDLEENLDSKPLRLPKKAAKVKNKAPAALQITAEQLLREAKERDLEIVAPPPRTKISDPEELVEYQRKRRKEFEDNIRKNRSQIANWVKYAKWEENIGEMQRARSVFERALDVDHRSITLWLQYAEMEMRNKQVNHARNIWDRAVTILPRATQFWLKYSYMEELIGNIPGARLVFERWLDWEPPEQAWQTFINFEIRYKEIDRARTIWQRLLHVHGYDMKHWIRYARFEEKMGNIGNARTVYERSIEYFNENLSDTLLIAFAQFEERQKEHDRARVIYRYHIRFICAVRKASVQVLNVFGDFEYFRRYGLDHLPANRSAEIFKFYTIHEKKFGEKAGIEKVIVSKRRHQYEKELQELAENSYNYDVWFDYIRLLQGEKLERDEMEDTFERAIANVPPQMEKKYWRRYIYLWINYLLYEELVTCDFARVRNVYKMLLNVIPHKKFTFAKIWIMFSQFEIRQMNLDRARKIMGTAIGMCPKEKLFRVYIDLESQLREFDRCRILYGKFLEYSPENATTWIKFVELETLLGDVDRARAIFNIAVQQPSLDMPEVLWKAYIDFEVNQGEYKKARKLYENLLERTNHIKVWVSMADFEVHIGEIEVARQVYERANRALLNGEKEERLMLLEAWLQFESVHGNQESVNRVSNLLPKKVKKRRQVQTEDGLDAGWEEYFDYIFPEDRASQATIKMLEAAMRWKERLIRSETSFDRDEVKGIDAEENENPTEKAKKMDFDSREDSDSDIDSSSDCDSDSSSSSS</sequence>
<comment type="similarity">
    <text evidence="2">Belongs to the crooked-neck family.</text>
</comment>
<dbReference type="GO" id="GO:0000974">
    <property type="term" value="C:Prp19 complex"/>
    <property type="evidence" value="ECO:0007669"/>
    <property type="project" value="TreeGrafter"/>
</dbReference>
<feature type="compositionally biased region" description="Basic and acidic residues" evidence="10">
    <location>
        <begin position="723"/>
        <end position="737"/>
    </location>
</feature>
<keyword evidence="7" id="KW-0539">Nucleus</keyword>
<evidence type="ECO:0000256" key="5">
    <source>
        <dbReference type="ARBA" id="ARBA00022737"/>
    </source>
</evidence>
<dbReference type="STRING" id="318479.A0A0N4UPK3"/>
<evidence type="ECO:0000256" key="10">
    <source>
        <dbReference type="SAM" id="MobiDB-lite"/>
    </source>
</evidence>
<dbReference type="SUPFAM" id="SSF48452">
    <property type="entry name" value="TPR-like"/>
    <property type="match status" value="4"/>
</dbReference>
<dbReference type="InterPro" id="IPR003107">
    <property type="entry name" value="HAT"/>
</dbReference>
<keyword evidence="9" id="KW-0175">Coiled coil</keyword>
<evidence type="ECO:0000313" key="13">
    <source>
        <dbReference type="EMBL" id="VDN60824.1"/>
    </source>
</evidence>
<evidence type="ECO:0000313" key="14">
    <source>
        <dbReference type="Proteomes" id="UP000038040"/>
    </source>
</evidence>
<keyword evidence="6" id="KW-0508">mRNA splicing</keyword>
<dbReference type="PANTHER" id="PTHR11246">
    <property type="entry name" value="PRE-MRNA SPLICING FACTOR"/>
    <property type="match status" value="1"/>
</dbReference>
<dbReference type="GO" id="GO:0000245">
    <property type="term" value="P:spliceosomal complex assembly"/>
    <property type="evidence" value="ECO:0007669"/>
    <property type="project" value="TreeGrafter"/>
</dbReference>
<proteinExistence type="inferred from homology"/>
<dbReference type="Proteomes" id="UP000038040">
    <property type="component" value="Unplaced"/>
</dbReference>
<evidence type="ECO:0000259" key="11">
    <source>
        <dbReference type="Pfam" id="PF23231"/>
    </source>
</evidence>
<dbReference type="Pfam" id="PF23233">
    <property type="entry name" value="HAT_Syf1_CNRKL1_N"/>
    <property type="match status" value="1"/>
</dbReference>
<dbReference type="GO" id="GO:0071007">
    <property type="term" value="C:U2-type catalytic step 2 spliceosome"/>
    <property type="evidence" value="ECO:0007669"/>
    <property type="project" value="TreeGrafter"/>
</dbReference>
<evidence type="ECO:0000256" key="6">
    <source>
        <dbReference type="ARBA" id="ARBA00023187"/>
    </source>
</evidence>
<dbReference type="Pfam" id="PF23231">
    <property type="entry name" value="HAT_Syf1_CNRKL1_C"/>
    <property type="match status" value="1"/>
</dbReference>
<dbReference type="FunFam" id="1.25.40.10:FF:000306">
    <property type="entry name" value="Cell cycle control protein cwf4"/>
    <property type="match status" value="1"/>
</dbReference>
<dbReference type="InterPro" id="IPR055430">
    <property type="entry name" value="HAT_Syf1_CNRKL1_C"/>
</dbReference>
<keyword evidence="3" id="KW-0507">mRNA processing</keyword>
<organism evidence="14 16">
    <name type="scientific">Dracunculus medinensis</name>
    <name type="common">Guinea worm</name>
    <dbReference type="NCBI Taxonomy" id="318479"/>
    <lineage>
        <taxon>Eukaryota</taxon>
        <taxon>Metazoa</taxon>
        <taxon>Ecdysozoa</taxon>
        <taxon>Nematoda</taxon>
        <taxon>Chromadorea</taxon>
        <taxon>Rhabditida</taxon>
        <taxon>Spirurina</taxon>
        <taxon>Dracunculoidea</taxon>
        <taxon>Dracunculidae</taxon>
        <taxon>Dracunculus</taxon>
    </lineage>
</organism>
<protein>
    <submittedName>
        <fullName evidence="16">TPR_REGION domain-containing protein</fullName>
    </submittedName>
</protein>
<dbReference type="Gene3D" id="1.25.40.10">
    <property type="entry name" value="Tetratricopeptide repeat domain"/>
    <property type="match status" value="3"/>
</dbReference>
<dbReference type="OrthoDB" id="541719at2759"/>
<dbReference type="AlphaFoldDB" id="A0A0N4UPK3"/>
<evidence type="ECO:0000259" key="12">
    <source>
        <dbReference type="Pfam" id="PF23233"/>
    </source>
</evidence>
<keyword evidence="15" id="KW-1185">Reference proteome</keyword>
<dbReference type="Proteomes" id="UP000274756">
    <property type="component" value="Unassembled WGS sequence"/>
</dbReference>
<dbReference type="FunFam" id="1.25.40.10:FF:000796">
    <property type="entry name" value="Crooked neck pre-mRNA splicing factor 1"/>
    <property type="match status" value="1"/>
</dbReference>
<dbReference type="InterPro" id="IPR011990">
    <property type="entry name" value="TPR-like_helical_dom_sf"/>
</dbReference>
<comment type="subcellular location">
    <subcellularLocation>
        <location evidence="1">Nucleus</location>
    </subcellularLocation>
</comment>
<feature type="coiled-coil region" evidence="9">
    <location>
        <begin position="341"/>
        <end position="395"/>
    </location>
</feature>
<feature type="compositionally biased region" description="Acidic residues" evidence="10">
    <location>
        <begin position="738"/>
        <end position="750"/>
    </location>
</feature>
<evidence type="ECO:0000313" key="16">
    <source>
        <dbReference type="WBParaSite" id="DME_0000989401-mRNA-1"/>
    </source>
</evidence>
<gene>
    <name evidence="13" type="ORF">DME_LOCUS10797</name>
</gene>
<accession>A0A0N4UPK3</accession>
<comment type="function">
    <text evidence="8">Involved in pre-mRNA splicing and cell cycle progression. Required for the spliceosome assembly and initiation of the DNA replication.</text>
</comment>
<evidence type="ECO:0000256" key="4">
    <source>
        <dbReference type="ARBA" id="ARBA00022728"/>
    </source>
</evidence>
<feature type="domain" description="Pre-mRNA-splicing factor Syf1-like N-terminal HAT-repeats" evidence="12">
    <location>
        <begin position="73"/>
        <end position="216"/>
    </location>
</feature>
<name>A0A0N4UPK3_DRAME</name>
<dbReference type="GO" id="GO:0071011">
    <property type="term" value="C:precatalytic spliceosome"/>
    <property type="evidence" value="ECO:0007669"/>
    <property type="project" value="TreeGrafter"/>
</dbReference>
<evidence type="ECO:0000256" key="8">
    <source>
        <dbReference type="ARBA" id="ARBA00037040"/>
    </source>
</evidence>
<evidence type="ECO:0000256" key="1">
    <source>
        <dbReference type="ARBA" id="ARBA00004123"/>
    </source>
</evidence>
<feature type="region of interest" description="Disordered" evidence="10">
    <location>
        <begin position="710"/>
        <end position="757"/>
    </location>
</feature>